<keyword evidence="3" id="KW-1015">Disulfide bond</keyword>
<dbReference type="GO" id="GO:0030313">
    <property type="term" value="C:cell envelope"/>
    <property type="evidence" value="ECO:0007669"/>
    <property type="project" value="UniProtKB-SubCell"/>
</dbReference>
<feature type="domain" description="Thioredoxin" evidence="5">
    <location>
        <begin position="222"/>
        <end position="361"/>
    </location>
</feature>
<protein>
    <recommendedName>
        <fullName evidence="5">Thioredoxin domain-containing protein</fullName>
    </recommendedName>
</protein>
<dbReference type="InterPro" id="IPR036249">
    <property type="entry name" value="Thioredoxin-like_sf"/>
</dbReference>
<comment type="subcellular location">
    <subcellularLocation>
        <location evidence="1">Cell envelope</location>
    </subcellularLocation>
</comment>
<dbReference type="PANTHER" id="PTHR42852:SF6">
    <property type="entry name" value="THIOL:DISULFIDE INTERCHANGE PROTEIN DSBE"/>
    <property type="match status" value="1"/>
</dbReference>
<comment type="caution">
    <text evidence="6">The sequence shown here is derived from an EMBL/GenBank/DDBJ whole genome shotgun (WGS) entry which is preliminary data.</text>
</comment>
<evidence type="ECO:0000256" key="3">
    <source>
        <dbReference type="ARBA" id="ARBA00023157"/>
    </source>
</evidence>
<gene>
    <name evidence="6" type="ORF">CRP01_14075</name>
</gene>
<evidence type="ECO:0000259" key="5">
    <source>
        <dbReference type="PROSITE" id="PS51352"/>
    </source>
</evidence>
<dbReference type="CDD" id="cd02966">
    <property type="entry name" value="TlpA_like_family"/>
    <property type="match status" value="1"/>
</dbReference>
<dbReference type="AlphaFoldDB" id="A0A2D0NE93"/>
<reference evidence="6 7" key="1">
    <citation type="submission" date="2017-10" db="EMBL/GenBank/DDBJ databases">
        <title>The draft genome sequence of Lewinella nigricans NBRC 102662.</title>
        <authorList>
            <person name="Wang K."/>
        </authorList>
    </citation>
    <scope>NUCLEOTIDE SEQUENCE [LARGE SCALE GENOMIC DNA]</scope>
    <source>
        <strain evidence="6 7">NBRC 102662</strain>
    </source>
</reference>
<accession>A0A2D0NE93</accession>
<dbReference type="Pfam" id="PF00578">
    <property type="entry name" value="AhpC-TSA"/>
    <property type="match status" value="1"/>
</dbReference>
<dbReference type="Gene3D" id="3.40.30.10">
    <property type="entry name" value="Glutaredoxin"/>
    <property type="match status" value="1"/>
</dbReference>
<keyword evidence="4" id="KW-0676">Redox-active center</keyword>
<organism evidence="6 7">
    <name type="scientific">Flavilitoribacter nigricans (strain ATCC 23147 / DSM 23189 / NBRC 102662 / NCIMB 1420 / SS-2)</name>
    <name type="common">Lewinella nigricans</name>
    <dbReference type="NCBI Taxonomy" id="1122177"/>
    <lineage>
        <taxon>Bacteria</taxon>
        <taxon>Pseudomonadati</taxon>
        <taxon>Bacteroidota</taxon>
        <taxon>Saprospiria</taxon>
        <taxon>Saprospirales</taxon>
        <taxon>Lewinellaceae</taxon>
        <taxon>Flavilitoribacter</taxon>
    </lineage>
</organism>
<keyword evidence="7" id="KW-1185">Reference proteome</keyword>
<dbReference type="InterPro" id="IPR013766">
    <property type="entry name" value="Thioredoxin_domain"/>
</dbReference>
<name>A0A2D0NE93_FLAN2</name>
<dbReference type="PANTHER" id="PTHR42852">
    <property type="entry name" value="THIOL:DISULFIDE INTERCHANGE PROTEIN DSBE"/>
    <property type="match status" value="1"/>
</dbReference>
<dbReference type="EMBL" id="PDUD01000019">
    <property type="protein sequence ID" value="PHN06093.1"/>
    <property type="molecule type" value="Genomic_DNA"/>
</dbReference>
<evidence type="ECO:0000256" key="4">
    <source>
        <dbReference type="ARBA" id="ARBA00023284"/>
    </source>
</evidence>
<evidence type="ECO:0000256" key="1">
    <source>
        <dbReference type="ARBA" id="ARBA00004196"/>
    </source>
</evidence>
<dbReference type="InterPro" id="IPR050553">
    <property type="entry name" value="Thioredoxin_ResA/DsbE_sf"/>
</dbReference>
<evidence type="ECO:0000313" key="7">
    <source>
        <dbReference type="Proteomes" id="UP000223913"/>
    </source>
</evidence>
<keyword evidence="2" id="KW-0201">Cytochrome c-type biogenesis</keyword>
<dbReference type="PROSITE" id="PS51352">
    <property type="entry name" value="THIOREDOXIN_2"/>
    <property type="match status" value="1"/>
</dbReference>
<evidence type="ECO:0000256" key="2">
    <source>
        <dbReference type="ARBA" id="ARBA00022748"/>
    </source>
</evidence>
<dbReference type="GO" id="GO:0017004">
    <property type="term" value="P:cytochrome complex assembly"/>
    <property type="evidence" value="ECO:0007669"/>
    <property type="project" value="UniProtKB-KW"/>
</dbReference>
<proteinExistence type="predicted"/>
<evidence type="ECO:0000313" key="6">
    <source>
        <dbReference type="EMBL" id="PHN06093.1"/>
    </source>
</evidence>
<dbReference type="OrthoDB" id="9794348at2"/>
<dbReference type="RefSeq" id="WP_099150687.1">
    <property type="nucleotide sequence ID" value="NZ_PDUD01000019.1"/>
</dbReference>
<sequence>MYEYQLTGYVKNGDGLQLALYTSDEGVDGRTVVEIRDGKFSYRGTAGFIQKLFIRFEKGIESMSGYVFMAVYTEPGTITIGFEVVREDAGYRVRNYELIQGPVNKQAQSFFNEYRETVGPAAIVRPYSPETDALRSNVYPQARSKVLQLYERHFAEDTSGLHLYFLKLLTDQMKLPGFFESDQLSAEEKDQVRTLFSKIDPILAQTVDYRAVRATIRRMDRSGTEVDFTDYELESIDGHSKKLSALCSAQPYTVLNFWHSGCIRCRNFNRSLIPEYEHLKQAGMEMVSINVDDSRVKWKNATAEDGIPWPNLYAGRLTDILAQYRVRSFPTKIAYDRQLNFSGRDFKDKSELWRWIEERKL</sequence>
<dbReference type="InterPro" id="IPR000866">
    <property type="entry name" value="AhpC/TSA"/>
</dbReference>
<dbReference type="SUPFAM" id="SSF52833">
    <property type="entry name" value="Thioredoxin-like"/>
    <property type="match status" value="1"/>
</dbReference>
<dbReference type="Proteomes" id="UP000223913">
    <property type="component" value="Unassembled WGS sequence"/>
</dbReference>